<evidence type="ECO:0000259" key="9">
    <source>
        <dbReference type="Pfam" id="PF12704"/>
    </source>
</evidence>
<dbReference type="NCBIfam" id="TIGR03434">
    <property type="entry name" value="ADOP"/>
    <property type="match status" value="1"/>
</dbReference>
<feature type="transmembrane region" description="Helical" evidence="7">
    <location>
        <begin position="329"/>
        <end position="351"/>
    </location>
</feature>
<dbReference type="InterPro" id="IPR050250">
    <property type="entry name" value="Macrolide_Exporter_MacB"/>
</dbReference>
<feature type="transmembrane region" description="Helical" evidence="7">
    <location>
        <begin position="371"/>
        <end position="393"/>
    </location>
</feature>
<dbReference type="Pfam" id="PF12704">
    <property type="entry name" value="MacB_PCD"/>
    <property type="match status" value="2"/>
</dbReference>
<organism evidence="10 11">
    <name type="scientific">Myxococcus landrumensis</name>
    <dbReference type="NCBI Taxonomy" id="2813577"/>
    <lineage>
        <taxon>Bacteria</taxon>
        <taxon>Pseudomonadati</taxon>
        <taxon>Myxococcota</taxon>
        <taxon>Myxococcia</taxon>
        <taxon>Myxococcales</taxon>
        <taxon>Cystobacterineae</taxon>
        <taxon>Myxococcaceae</taxon>
        <taxon>Myxococcus</taxon>
    </lineage>
</organism>
<dbReference type="EMBL" id="CP071091">
    <property type="protein sequence ID" value="QSQ12309.1"/>
    <property type="molecule type" value="Genomic_DNA"/>
</dbReference>
<dbReference type="InterPro" id="IPR017800">
    <property type="entry name" value="ADOP"/>
</dbReference>
<feature type="transmembrane region" description="Helical" evidence="7">
    <location>
        <begin position="737"/>
        <end position="756"/>
    </location>
</feature>
<reference evidence="10 11" key="1">
    <citation type="submission" date="2021-02" db="EMBL/GenBank/DDBJ databases">
        <title>De Novo genome assembly of isolated myxobacteria.</title>
        <authorList>
            <person name="Stevens D.C."/>
        </authorList>
    </citation>
    <scope>NUCLEOTIDE SEQUENCE [LARGE SCALE GENOMIC DNA]</scope>
    <source>
        <strain evidence="10 11">SCHIC003</strain>
    </source>
</reference>
<evidence type="ECO:0000259" key="8">
    <source>
        <dbReference type="Pfam" id="PF02687"/>
    </source>
</evidence>
<dbReference type="Proteomes" id="UP000663090">
    <property type="component" value="Chromosome"/>
</dbReference>
<evidence type="ECO:0000256" key="6">
    <source>
        <dbReference type="ARBA" id="ARBA00038076"/>
    </source>
</evidence>
<feature type="transmembrane region" description="Helical" evidence="7">
    <location>
        <begin position="421"/>
        <end position="440"/>
    </location>
</feature>
<dbReference type="InterPro" id="IPR003838">
    <property type="entry name" value="ABC3_permease_C"/>
</dbReference>
<proteinExistence type="inferred from homology"/>
<evidence type="ECO:0000256" key="2">
    <source>
        <dbReference type="ARBA" id="ARBA00022475"/>
    </source>
</evidence>
<evidence type="ECO:0000256" key="5">
    <source>
        <dbReference type="ARBA" id="ARBA00023136"/>
    </source>
</evidence>
<comment type="similarity">
    <text evidence="6">Belongs to the ABC-4 integral membrane protein family.</text>
</comment>
<feature type="transmembrane region" description="Helical" evidence="7">
    <location>
        <begin position="274"/>
        <end position="297"/>
    </location>
</feature>
<evidence type="ECO:0000256" key="3">
    <source>
        <dbReference type="ARBA" id="ARBA00022692"/>
    </source>
</evidence>
<feature type="domain" description="ABC3 transporter permease C-terminal" evidence="8">
    <location>
        <begin position="685"/>
        <end position="798"/>
    </location>
</feature>
<feature type="domain" description="MacB-like periplasmic core" evidence="9">
    <location>
        <begin position="420"/>
        <end position="636"/>
    </location>
</feature>
<sequence length="805" mass="85238">METLLQDARYALRSLRKSPGFALVAVLALALGVGANSAVFSVVNGVLLKPPPFAEPERLVDVSNDFGRVGRKGLTSSVVEYREYRELPSVFESVAAFSDDDVTLTGVDTPQHLRVVEATASFLPTLGVVPALGRNFTEGEETSGNDKVVMLTHQTWRTHFSQDAGVLGRTLQLDGEPYTVVGVLPRGVAYPAGADLYRPFAPSAELASEEKRETRFLEVLARLKPGVTMAAAAKDLARVSQSLAQTHPKYEQGRRTIGLKSLEDEVVGDVRGTLWLLLGAVGFVLLVACGSVANLLLARAAAREREVSIRAALGAGRGRLMAQFLTESLVLSLAGGALGLLLAMWGTDLLLALVGDSLPRAAEVRLDVRSLLFTGGLSLLSGLLFGLMPALQASRADLNAAMREGSRGTAGGRSGRLRSGLVVGQVAFALVLLVGAGLFGKSLLALVTVDPGFRPEGVLTAQVSLPGVSYATRERQVAFHRELLGRLQSLPGVESAGLTNLLPLGHSMTFGFAIDGRTKGPDEVWPAVQFRTVSADYLNTLGFRLRQGRWLEEADGAGAAGAVVINKTFADAYWPQGNALGQRLKLNRPDGEWTTVVGIVEDAREWALDKPMVPMAYYSLAQLGGTNLALALRVKAGNPELLRSAVESELRALDADVPLFGVSPLTRLVDESIGNHRLAALLMGLFAGTALLLASLGLAGVIGYSVAQRTREMGIRMALGAAKSDVLALVLRQGLKLAGLGVAVGLVLSLGLAHLLRTLLYGVAAYDVWTFVGVAALLGGVALLATWLPARRATRVDPIIALRAE</sequence>
<feature type="domain" description="ABC3 transporter permease C-terminal" evidence="8">
    <location>
        <begin position="280"/>
        <end position="396"/>
    </location>
</feature>
<evidence type="ECO:0000256" key="1">
    <source>
        <dbReference type="ARBA" id="ARBA00004651"/>
    </source>
</evidence>
<evidence type="ECO:0000313" key="10">
    <source>
        <dbReference type="EMBL" id="QSQ12309.1"/>
    </source>
</evidence>
<protein>
    <submittedName>
        <fullName evidence="10">ABC transporter permease</fullName>
    </submittedName>
</protein>
<dbReference type="PANTHER" id="PTHR30572">
    <property type="entry name" value="MEMBRANE COMPONENT OF TRANSPORTER-RELATED"/>
    <property type="match status" value="1"/>
</dbReference>
<gene>
    <name evidence="10" type="ORF">JY572_28645</name>
</gene>
<feature type="transmembrane region" description="Helical" evidence="7">
    <location>
        <begin position="678"/>
        <end position="707"/>
    </location>
</feature>
<keyword evidence="2" id="KW-1003">Cell membrane</keyword>
<name>A0ABX7N1K2_9BACT</name>
<evidence type="ECO:0000256" key="7">
    <source>
        <dbReference type="SAM" id="Phobius"/>
    </source>
</evidence>
<evidence type="ECO:0000313" key="11">
    <source>
        <dbReference type="Proteomes" id="UP000663090"/>
    </source>
</evidence>
<keyword evidence="5 7" id="KW-0472">Membrane</keyword>
<evidence type="ECO:0000256" key="4">
    <source>
        <dbReference type="ARBA" id="ARBA00022989"/>
    </source>
</evidence>
<dbReference type="PANTHER" id="PTHR30572:SF4">
    <property type="entry name" value="ABC TRANSPORTER PERMEASE YTRF"/>
    <property type="match status" value="1"/>
</dbReference>
<comment type="subcellular location">
    <subcellularLocation>
        <location evidence="1">Cell membrane</location>
        <topology evidence="1">Multi-pass membrane protein</topology>
    </subcellularLocation>
</comment>
<keyword evidence="11" id="KW-1185">Reference proteome</keyword>
<dbReference type="Pfam" id="PF02687">
    <property type="entry name" value="FtsX"/>
    <property type="match status" value="2"/>
</dbReference>
<keyword evidence="3 7" id="KW-0812">Transmembrane</keyword>
<accession>A0ABX7N1K2</accession>
<feature type="domain" description="MacB-like periplasmic core" evidence="9">
    <location>
        <begin position="23"/>
        <end position="238"/>
    </location>
</feature>
<keyword evidence="4 7" id="KW-1133">Transmembrane helix</keyword>
<dbReference type="RefSeq" id="WP_206714038.1">
    <property type="nucleotide sequence ID" value="NZ_CP071091.1"/>
</dbReference>
<feature type="transmembrane region" description="Helical" evidence="7">
    <location>
        <begin position="768"/>
        <end position="788"/>
    </location>
</feature>
<dbReference type="InterPro" id="IPR025857">
    <property type="entry name" value="MacB_PCD"/>
</dbReference>